<dbReference type="Proteomes" id="UP000306628">
    <property type="component" value="Unassembled WGS sequence"/>
</dbReference>
<feature type="domain" description="Four-carbon acid sugar kinase nucleotide binding" evidence="1">
    <location>
        <begin position="4"/>
        <end position="58"/>
    </location>
</feature>
<keyword evidence="2" id="KW-0418">Kinase</keyword>
<sequence length="70" mass="6899">KRRDTSGEVVAALGARSLDVVATLAVGGPVCVLSSADPACDGLEVALKGGQVGGTDYLLRAAAGTTQDAR</sequence>
<keyword evidence="3" id="KW-1185">Reference proteome</keyword>
<feature type="non-terminal residue" evidence="2">
    <location>
        <position position="1"/>
    </location>
</feature>
<proteinExistence type="predicted"/>
<dbReference type="Pfam" id="PF17042">
    <property type="entry name" value="NBD_C"/>
    <property type="match status" value="1"/>
</dbReference>
<dbReference type="Gene3D" id="3.40.980.20">
    <property type="entry name" value="Four-carbon acid sugar kinase, nucleotide binding domain"/>
    <property type="match status" value="1"/>
</dbReference>
<comment type="caution">
    <text evidence="2">The sequence shown here is derived from an EMBL/GenBank/DDBJ whole genome shotgun (WGS) entry which is preliminary data.</text>
</comment>
<gene>
    <name evidence="2" type="ORF">ETD85_49475</name>
</gene>
<name>A0A5S4FP25_9ACTN</name>
<evidence type="ECO:0000313" key="2">
    <source>
        <dbReference type="EMBL" id="TMR22435.1"/>
    </source>
</evidence>
<dbReference type="AlphaFoldDB" id="A0A5S4FP25"/>
<dbReference type="RefSeq" id="WP_206059362.1">
    <property type="nucleotide sequence ID" value="NZ_VCKX01000275.1"/>
</dbReference>
<dbReference type="InterPro" id="IPR031475">
    <property type="entry name" value="NBD_C"/>
</dbReference>
<evidence type="ECO:0000313" key="3">
    <source>
        <dbReference type="Proteomes" id="UP000306628"/>
    </source>
</evidence>
<protein>
    <submittedName>
        <fullName evidence="2">Four-carbon acid sugar kinase family protein</fullName>
    </submittedName>
</protein>
<dbReference type="InterPro" id="IPR042213">
    <property type="entry name" value="NBD_C_sf"/>
</dbReference>
<dbReference type="EMBL" id="VCKX01000275">
    <property type="protein sequence ID" value="TMR22435.1"/>
    <property type="molecule type" value="Genomic_DNA"/>
</dbReference>
<reference evidence="2 3" key="1">
    <citation type="submission" date="2019-05" db="EMBL/GenBank/DDBJ databases">
        <title>Draft genome sequence of Nonomuraea zeae DSM 100528.</title>
        <authorList>
            <person name="Saricaoglu S."/>
            <person name="Isik K."/>
        </authorList>
    </citation>
    <scope>NUCLEOTIDE SEQUENCE [LARGE SCALE GENOMIC DNA]</scope>
    <source>
        <strain evidence="2 3">DSM 100528</strain>
    </source>
</reference>
<evidence type="ECO:0000259" key="1">
    <source>
        <dbReference type="Pfam" id="PF17042"/>
    </source>
</evidence>
<keyword evidence="2" id="KW-0808">Transferase</keyword>
<organism evidence="2 3">
    <name type="scientific">Nonomuraea zeae</name>
    <dbReference type="NCBI Taxonomy" id="1642303"/>
    <lineage>
        <taxon>Bacteria</taxon>
        <taxon>Bacillati</taxon>
        <taxon>Actinomycetota</taxon>
        <taxon>Actinomycetes</taxon>
        <taxon>Streptosporangiales</taxon>
        <taxon>Streptosporangiaceae</taxon>
        <taxon>Nonomuraea</taxon>
    </lineage>
</organism>
<accession>A0A5S4FP25</accession>
<dbReference type="SUPFAM" id="SSF142764">
    <property type="entry name" value="YgbK-like"/>
    <property type="match status" value="1"/>
</dbReference>
<dbReference type="GO" id="GO:0016301">
    <property type="term" value="F:kinase activity"/>
    <property type="evidence" value="ECO:0007669"/>
    <property type="project" value="UniProtKB-KW"/>
</dbReference>